<feature type="non-terminal residue" evidence="1">
    <location>
        <position position="1"/>
    </location>
</feature>
<dbReference type="AlphaFoldDB" id="A0A5J4Q984"/>
<dbReference type="InterPro" id="IPR008979">
    <property type="entry name" value="Galactose-bd-like_sf"/>
</dbReference>
<dbReference type="SUPFAM" id="SSF49785">
    <property type="entry name" value="Galactose-binding domain-like"/>
    <property type="match status" value="1"/>
</dbReference>
<evidence type="ECO:0008006" key="2">
    <source>
        <dbReference type="Google" id="ProtNLM"/>
    </source>
</evidence>
<reference evidence="1" key="1">
    <citation type="submission" date="2019-03" db="EMBL/GenBank/DDBJ databases">
        <title>Single cell metagenomics reveals metabolic interactions within the superorganism composed of flagellate Streblomastix strix and complex community of Bacteroidetes bacteria on its surface.</title>
        <authorList>
            <person name="Treitli S.C."/>
            <person name="Kolisko M."/>
            <person name="Husnik F."/>
            <person name="Keeling P."/>
            <person name="Hampl V."/>
        </authorList>
    </citation>
    <scope>NUCLEOTIDE SEQUENCE</scope>
    <source>
        <strain evidence="1">STM</strain>
    </source>
</reference>
<name>A0A5J4Q984_9ZZZZ</name>
<sequence length="447" mass="50085">GKFDFAKAKIGYERVEIDLISAGRIPASLISLGKAKKTVVEYDDKVITIDSLCSWVNISGLTQSRLYRFRIYTIDDYDNKSVPVEVAVVPYTIEDLNALNVQTPRIISSPWTAMIDWPSGLSSVLFDYYGLSYTYTDRTGQTIEGVSGSDAQFGISNQPAEANVTVSVKYKIIPRKNDALIVDTIILERPITFKLPSADTYKETLINRSVTSFELKGALYANWEAATNYTMSYTLLKYTDRSDPLNPMEKEIRIENDASSTEISGVRLGAGDRLTIQSAFMPDGSDEIVLANPRTYQLPEYLQLSRSGWLVPYTSTSEGQDVAWCLWDNNYGTGWHSKWSGAAPFPHILIINMLYPVNIARVDIFRRAYDSPDTKTIRCYSGNSPDPSDNSWVSIGENSFPDSSRENVELKIHIPDTDVSGRYLKLVLPDSFRGTNCNIAEVFVYGR</sequence>
<proteinExistence type="predicted"/>
<evidence type="ECO:0000313" key="1">
    <source>
        <dbReference type="EMBL" id="KAA6317163.1"/>
    </source>
</evidence>
<comment type="caution">
    <text evidence="1">The sequence shown here is derived from an EMBL/GenBank/DDBJ whole genome shotgun (WGS) entry which is preliminary data.</text>
</comment>
<dbReference type="EMBL" id="SNRY01004616">
    <property type="protein sequence ID" value="KAA6317163.1"/>
    <property type="molecule type" value="Genomic_DNA"/>
</dbReference>
<organism evidence="1">
    <name type="scientific">termite gut metagenome</name>
    <dbReference type="NCBI Taxonomy" id="433724"/>
    <lineage>
        <taxon>unclassified sequences</taxon>
        <taxon>metagenomes</taxon>
        <taxon>organismal metagenomes</taxon>
    </lineage>
</organism>
<gene>
    <name evidence="1" type="ORF">EZS27_032640</name>
</gene>
<dbReference type="Gene3D" id="2.60.120.260">
    <property type="entry name" value="Galactose-binding domain-like"/>
    <property type="match status" value="1"/>
</dbReference>
<protein>
    <recommendedName>
        <fullName evidence="2">F5/8 type C domain-containing protein</fullName>
    </recommendedName>
</protein>
<accession>A0A5J4Q984</accession>